<feature type="transmembrane region" description="Helical" evidence="1">
    <location>
        <begin position="66"/>
        <end position="84"/>
    </location>
</feature>
<protein>
    <submittedName>
        <fullName evidence="2">Uncharacterized protein</fullName>
    </submittedName>
</protein>
<dbReference type="AlphaFoldDB" id="A0A7X8SRG0"/>
<dbReference type="Proteomes" id="UP000585050">
    <property type="component" value="Unassembled WGS sequence"/>
</dbReference>
<reference evidence="2 3" key="1">
    <citation type="submission" date="2020-04" db="EMBL/GenBank/DDBJ databases">
        <title>Flammeovirga sp. SR4, a novel species isolated from seawater.</title>
        <authorList>
            <person name="Wang X."/>
        </authorList>
    </citation>
    <scope>NUCLEOTIDE SEQUENCE [LARGE SCALE GENOMIC DNA]</scope>
    <source>
        <strain evidence="2 3">SR4</strain>
    </source>
</reference>
<sequence length="219" mass="25478">MTSMAWSIHSKDMLYLPLWITTIIGLILYLVTKQIGNKILILVSILWLLQLAETLGWFLTFKPEKIAFIGLPTLASILIVIFGTNKEFKNRKKVGFFIKAIALIIPILGTFSYSYKTYDRAVFSEFYGIDNTKYKAVFKRTPSSTRQFEIDLSVNELRDLVKNKATFVANHHYFPNARLKVNMRFSKINEIELYQIEGYELEQPIKWKIDELSGETEFL</sequence>
<name>A0A7X8SRG0_9BACT</name>
<keyword evidence="1" id="KW-0812">Transmembrane</keyword>
<feature type="transmembrane region" description="Helical" evidence="1">
    <location>
        <begin position="39"/>
        <end position="60"/>
    </location>
</feature>
<keyword evidence="1" id="KW-0472">Membrane</keyword>
<keyword evidence="1" id="KW-1133">Transmembrane helix</keyword>
<feature type="transmembrane region" description="Helical" evidence="1">
    <location>
        <begin position="96"/>
        <end position="115"/>
    </location>
</feature>
<evidence type="ECO:0000313" key="3">
    <source>
        <dbReference type="Proteomes" id="UP000585050"/>
    </source>
</evidence>
<gene>
    <name evidence="2" type="ORF">HGP29_27900</name>
</gene>
<keyword evidence="3" id="KW-1185">Reference proteome</keyword>
<organism evidence="2 3">
    <name type="scientific">Flammeovirga agarivorans</name>
    <dbReference type="NCBI Taxonomy" id="2726742"/>
    <lineage>
        <taxon>Bacteria</taxon>
        <taxon>Pseudomonadati</taxon>
        <taxon>Bacteroidota</taxon>
        <taxon>Cytophagia</taxon>
        <taxon>Cytophagales</taxon>
        <taxon>Flammeovirgaceae</taxon>
        <taxon>Flammeovirga</taxon>
    </lineage>
</organism>
<evidence type="ECO:0000256" key="1">
    <source>
        <dbReference type="SAM" id="Phobius"/>
    </source>
</evidence>
<dbReference type="EMBL" id="JABAIL010000027">
    <property type="protein sequence ID" value="NLR95055.1"/>
    <property type="molecule type" value="Genomic_DNA"/>
</dbReference>
<accession>A0A7X8SRG0</accession>
<feature type="transmembrane region" description="Helical" evidence="1">
    <location>
        <begin position="14"/>
        <end position="32"/>
    </location>
</feature>
<evidence type="ECO:0000313" key="2">
    <source>
        <dbReference type="EMBL" id="NLR95055.1"/>
    </source>
</evidence>
<proteinExistence type="predicted"/>
<comment type="caution">
    <text evidence="2">The sequence shown here is derived from an EMBL/GenBank/DDBJ whole genome shotgun (WGS) entry which is preliminary data.</text>
</comment>